<dbReference type="EMBL" id="LXJU01000003">
    <property type="protein sequence ID" value="OGE55963.1"/>
    <property type="molecule type" value="Genomic_DNA"/>
</dbReference>
<keyword evidence="2" id="KW-0597">Phosphoprotein</keyword>
<dbReference type="Pfam" id="PF21089">
    <property type="entry name" value="PKS_DH_N"/>
    <property type="match status" value="1"/>
</dbReference>
<dbReference type="GO" id="GO:0016874">
    <property type="term" value="F:ligase activity"/>
    <property type="evidence" value="ECO:0007669"/>
    <property type="project" value="UniProtKB-KW"/>
</dbReference>
<dbReference type="InterPro" id="IPR006162">
    <property type="entry name" value="Ppantetheine_attach_site"/>
</dbReference>
<dbReference type="InterPro" id="IPR050091">
    <property type="entry name" value="PKS_NRPS_Biosynth_Enz"/>
</dbReference>
<dbReference type="Pfam" id="PF07993">
    <property type="entry name" value="NAD_binding_4"/>
    <property type="match status" value="1"/>
</dbReference>
<dbReference type="STRING" id="1835702.A0A1F5LRX1"/>
<keyword evidence="4" id="KW-0489">Methyltransferase</keyword>
<dbReference type="InterPro" id="IPR001227">
    <property type="entry name" value="Ac_transferase_dom_sf"/>
</dbReference>
<keyword evidence="15" id="KW-1185">Reference proteome</keyword>
<dbReference type="GO" id="GO:0004312">
    <property type="term" value="F:fatty acid synthase activity"/>
    <property type="evidence" value="ECO:0007669"/>
    <property type="project" value="TreeGrafter"/>
</dbReference>
<evidence type="ECO:0000256" key="5">
    <source>
        <dbReference type="ARBA" id="ARBA00022679"/>
    </source>
</evidence>
<feature type="domain" description="Ketosynthase family 3 (KS3)" evidence="12">
    <location>
        <begin position="8"/>
        <end position="444"/>
    </location>
</feature>
<feature type="domain" description="Carrier" evidence="11">
    <location>
        <begin position="3585"/>
        <end position="3661"/>
    </location>
</feature>
<dbReference type="InterPro" id="IPR020845">
    <property type="entry name" value="AMP-binding_CS"/>
</dbReference>
<evidence type="ECO:0000313" key="14">
    <source>
        <dbReference type="EMBL" id="OGE55963.1"/>
    </source>
</evidence>
<dbReference type="SUPFAM" id="SSF47336">
    <property type="entry name" value="ACP-like"/>
    <property type="match status" value="2"/>
</dbReference>
<dbReference type="SMART" id="SM00826">
    <property type="entry name" value="PKS_DH"/>
    <property type="match status" value="1"/>
</dbReference>
<keyword evidence="1" id="KW-0596">Phosphopantetheine</keyword>
<dbReference type="Pfam" id="PF08659">
    <property type="entry name" value="KR"/>
    <property type="match status" value="1"/>
</dbReference>
<evidence type="ECO:0000313" key="15">
    <source>
        <dbReference type="Proteomes" id="UP000177622"/>
    </source>
</evidence>
<dbReference type="InterPro" id="IPR036736">
    <property type="entry name" value="ACP-like_sf"/>
</dbReference>
<dbReference type="Pfam" id="PF00501">
    <property type="entry name" value="AMP-binding"/>
    <property type="match status" value="1"/>
</dbReference>
<dbReference type="PROSITE" id="PS00455">
    <property type="entry name" value="AMP_BINDING"/>
    <property type="match status" value="1"/>
</dbReference>
<dbReference type="Pfam" id="PF23297">
    <property type="entry name" value="ACP_SdgA_C"/>
    <property type="match status" value="1"/>
</dbReference>
<dbReference type="InterPro" id="IPR013120">
    <property type="entry name" value="FAR_NAD-bd"/>
</dbReference>
<dbReference type="InterPro" id="IPR016036">
    <property type="entry name" value="Malonyl_transacylase_ACP-bd"/>
</dbReference>
<dbReference type="PROSITE" id="PS00012">
    <property type="entry name" value="PHOSPHOPANTETHEINE"/>
    <property type="match status" value="1"/>
</dbReference>
<dbReference type="GO" id="GO:0031177">
    <property type="term" value="F:phosphopantetheine binding"/>
    <property type="evidence" value="ECO:0007669"/>
    <property type="project" value="InterPro"/>
</dbReference>
<dbReference type="InterPro" id="IPR020806">
    <property type="entry name" value="PKS_PP-bd"/>
</dbReference>
<dbReference type="SMART" id="SM00825">
    <property type="entry name" value="PKS_KS"/>
    <property type="match status" value="1"/>
</dbReference>
<dbReference type="OrthoDB" id="329835at2759"/>
<dbReference type="Gene3D" id="3.40.50.12780">
    <property type="entry name" value="N-terminal domain of ligase-like"/>
    <property type="match status" value="1"/>
</dbReference>
<dbReference type="CDD" id="cd00833">
    <property type="entry name" value="PKS"/>
    <property type="match status" value="1"/>
</dbReference>
<dbReference type="SUPFAM" id="SSF52777">
    <property type="entry name" value="CoA-dependent acyltransferases"/>
    <property type="match status" value="2"/>
</dbReference>
<evidence type="ECO:0000256" key="6">
    <source>
        <dbReference type="ARBA" id="ARBA00022737"/>
    </source>
</evidence>
<dbReference type="Gene3D" id="3.40.366.10">
    <property type="entry name" value="Malonyl-Coenzyme A Acyl Carrier Protein, domain 2"/>
    <property type="match status" value="1"/>
</dbReference>
<dbReference type="Gene3D" id="3.30.70.3290">
    <property type="match status" value="1"/>
</dbReference>
<dbReference type="Gene3D" id="3.30.559.30">
    <property type="entry name" value="Nonribosomal peptide synthetase, condensation domain"/>
    <property type="match status" value="1"/>
</dbReference>
<dbReference type="InterPro" id="IPR054514">
    <property type="entry name" value="RhiE-like_linker"/>
</dbReference>
<dbReference type="InterPro" id="IPR014030">
    <property type="entry name" value="Ketoacyl_synth_N"/>
</dbReference>
<dbReference type="GO" id="GO:0004315">
    <property type="term" value="F:3-oxoacyl-[acyl-carrier-protein] synthase activity"/>
    <property type="evidence" value="ECO:0007669"/>
    <property type="project" value="InterPro"/>
</dbReference>
<dbReference type="SMART" id="SM00822">
    <property type="entry name" value="PKS_KR"/>
    <property type="match status" value="1"/>
</dbReference>
<dbReference type="Pfam" id="PF02801">
    <property type="entry name" value="Ketoacyl-synt_C"/>
    <property type="match status" value="1"/>
</dbReference>
<dbReference type="InterPro" id="IPR016035">
    <property type="entry name" value="Acyl_Trfase/lysoPLipase"/>
</dbReference>
<dbReference type="GO" id="GO:0005886">
    <property type="term" value="C:plasma membrane"/>
    <property type="evidence" value="ECO:0007669"/>
    <property type="project" value="TreeGrafter"/>
</dbReference>
<gene>
    <name evidence="14" type="ORF">PENARI_c003G00587</name>
</gene>
<dbReference type="SMART" id="SM00827">
    <property type="entry name" value="PKS_AT"/>
    <property type="match status" value="1"/>
</dbReference>
<dbReference type="Gene3D" id="3.40.50.720">
    <property type="entry name" value="NAD(P)-binding Rossmann-like Domain"/>
    <property type="match status" value="3"/>
</dbReference>
<name>A0A1F5LRX1_PENAI</name>
<feature type="domain" description="PKS/mFAS DH" evidence="13">
    <location>
        <begin position="969"/>
        <end position="1280"/>
    </location>
</feature>
<dbReference type="InterPro" id="IPR049552">
    <property type="entry name" value="PKS_DH_N"/>
</dbReference>
<dbReference type="InterPro" id="IPR042104">
    <property type="entry name" value="PKS_dehydratase_sf"/>
</dbReference>
<keyword evidence="3" id="KW-0436">Ligase</keyword>
<dbReference type="PANTHER" id="PTHR43775:SF20">
    <property type="entry name" value="HYBRID PKS-NRPS SYNTHETASE APDA"/>
    <property type="match status" value="1"/>
</dbReference>
<feature type="region of interest" description="N-terminal hotdog fold" evidence="9">
    <location>
        <begin position="969"/>
        <end position="1104"/>
    </location>
</feature>
<dbReference type="Gene3D" id="3.30.559.10">
    <property type="entry name" value="Chloramphenicol acetyltransferase-like domain"/>
    <property type="match status" value="1"/>
</dbReference>
<dbReference type="Gene3D" id="3.10.129.110">
    <property type="entry name" value="Polyketide synthase dehydratase"/>
    <property type="match status" value="1"/>
</dbReference>
<evidence type="ECO:0000256" key="3">
    <source>
        <dbReference type="ARBA" id="ARBA00022598"/>
    </source>
</evidence>
<evidence type="ECO:0000256" key="4">
    <source>
        <dbReference type="ARBA" id="ARBA00022603"/>
    </source>
</evidence>
<dbReference type="InterPro" id="IPR042099">
    <property type="entry name" value="ANL_N_sf"/>
</dbReference>
<proteinExistence type="inferred from homology"/>
<keyword evidence="6" id="KW-0677">Repeat</keyword>
<dbReference type="SUPFAM" id="SSF53335">
    <property type="entry name" value="S-adenosyl-L-methionine-dependent methyltransferases"/>
    <property type="match status" value="1"/>
</dbReference>
<dbReference type="FunFam" id="3.40.366.10:FF:000002">
    <property type="entry name" value="Probable polyketide synthase 2"/>
    <property type="match status" value="1"/>
</dbReference>
<dbReference type="PROSITE" id="PS50075">
    <property type="entry name" value="CARRIER"/>
    <property type="match status" value="2"/>
</dbReference>
<dbReference type="Pfam" id="PF00668">
    <property type="entry name" value="Condensation"/>
    <property type="match status" value="1"/>
</dbReference>
<dbReference type="SUPFAM" id="SSF52151">
    <property type="entry name" value="FabD/lysophospholipase-like"/>
    <property type="match status" value="1"/>
</dbReference>
<dbReference type="PANTHER" id="PTHR43775">
    <property type="entry name" value="FATTY ACID SYNTHASE"/>
    <property type="match status" value="1"/>
</dbReference>
<evidence type="ECO:0000256" key="1">
    <source>
        <dbReference type="ARBA" id="ARBA00022450"/>
    </source>
</evidence>
<dbReference type="Pfam" id="PF22336">
    <property type="entry name" value="RhiE-like_linker"/>
    <property type="match status" value="1"/>
</dbReference>
<dbReference type="InterPro" id="IPR014031">
    <property type="entry name" value="Ketoacyl_synth_C"/>
</dbReference>
<evidence type="ECO:0000259" key="11">
    <source>
        <dbReference type="PROSITE" id="PS50075"/>
    </source>
</evidence>
<dbReference type="InterPro" id="IPR018201">
    <property type="entry name" value="Ketoacyl_synth_AS"/>
</dbReference>
<accession>A0A1F5LRX1</accession>
<dbReference type="PROSITE" id="PS00606">
    <property type="entry name" value="KS3_1"/>
    <property type="match status" value="1"/>
</dbReference>
<feature type="region of interest" description="Disordered" evidence="10">
    <location>
        <begin position="2516"/>
        <end position="2598"/>
    </location>
</feature>
<feature type="region of interest" description="Disordered" evidence="10">
    <location>
        <begin position="3675"/>
        <end position="3694"/>
    </location>
</feature>
<dbReference type="Gene3D" id="3.40.47.10">
    <property type="match status" value="1"/>
</dbReference>
<organism evidence="14 15">
    <name type="scientific">Penicillium arizonense</name>
    <dbReference type="NCBI Taxonomy" id="1835702"/>
    <lineage>
        <taxon>Eukaryota</taxon>
        <taxon>Fungi</taxon>
        <taxon>Dikarya</taxon>
        <taxon>Ascomycota</taxon>
        <taxon>Pezizomycotina</taxon>
        <taxon>Eurotiomycetes</taxon>
        <taxon>Eurotiomycetidae</taxon>
        <taxon>Eurotiales</taxon>
        <taxon>Aspergillaceae</taxon>
        <taxon>Penicillium</taxon>
    </lineage>
</organism>
<dbReference type="Pfam" id="PF00698">
    <property type="entry name" value="Acyl_transf_1"/>
    <property type="match status" value="1"/>
</dbReference>
<dbReference type="PROSITE" id="PS52019">
    <property type="entry name" value="PKS_MFAS_DH"/>
    <property type="match status" value="1"/>
</dbReference>
<dbReference type="InterPro" id="IPR045851">
    <property type="entry name" value="AMP-bd_C_sf"/>
</dbReference>
<dbReference type="InterPro" id="IPR049551">
    <property type="entry name" value="PKS_DH_C"/>
</dbReference>
<dbReference type="GO" id="GO:0032259">
    <property type="term" value="P:methylation"/>
    <property type="evidence" value="ECO:0007669"/>
    <property type="project" value="UniProtKB-KW"/>
</dbReference>
<dbReference type="InterPro" id="IPR020841">
    <property type="entry name" value="PKS_Beta-ketoAc_synthase_dom"/>
</dbReference>
<dbReference type="GO" id="GO:0008168">
    <property type="term" value="F:methyltransferase activity"/>
    <property type="evidence" value="ECO:0007669"/>
    <property type="project" value="UniProtKB-KW"/>
</dbReference>
<dbReference type="Gene3D" id="3.40.50.150">
    <property type="entry name" value="Vaccinia Virus protein VP39"/>
    <property type="match status" value="1"/>
</dbReference>
<dbReference type="InterPro" id="IPR029063">
    <property type="entry name" value="SAM-dependent_MTases_sf"/>
</dbReference>
<dbReference type="GO" id="GO:1901336">
    <property type="term" value="P:lactone biosynthetic process"/>
    <property type="evidence" value="ECO:0007669"/>
    <property type="project" value="UniProtKB-ARBA"/>
</dbReference>
<dbReference type="RefSeq" id="XP_022491392.1">
    <property type="nucleotide sequence ID" value="XM_022628036.1"/>
</dbReference>
<dbReference type="Gene3D" id="1.10.1200.10">
    <property type="entry name" value="ACP-like"/>
    <property type="match status" value="2"/>
</dbReference>
<dbReference type="InterPro" id="IPR010071">
    <property type="entry name" value="AA_adenyl_dom"/>
</dbReference>
<dbReference type="InterPro" id="IPR009081">
    <property type="entry name" value="PP-bd_ACP"/>
</dbReference>
<dbReference type="SUPFAM" id="SSF56801">
    <property type="entry name" value="Acetyl-CoA synthetase-like"/>
    <property type="match status" value="1"/>
</dbReference>
<dbReference type="GO" id="GO:0006633">
    <property type="term" value="P:fatty acid biosynthetic process"/>
    <property type="evidence" value="ECO:0007669"/>
    <property type="project" value="InterPro"/>
</dbReference>
<dbReference type="PROSITE" id="PS52004">
    <property type="entry name" value="KS3_2"/>
    <property type="match status" value="1"/>
</dbReference>
<dbReference type="InterPro" id="IPR001242">
    <property type="entry name" value="Condensation_dom"/>
</dbReference>
<dbReference type="SUPFAM" id="SSF51735">
    <property type="entry name" value="NAD(P)-binding Rossmann-fold domains"/>
    <property type="match status" value="3"/>
</dbReference>
<dbReference type="SUPFAM" id="SSF53901">
    <property type="entry name" value="Thiolase-like"/>
    <property type="match status" value="1"/>
</dbReference>
<feature type="compositionally biased region" description="Basic and acidic residues" evidence="10">
    <location>
        <begin position="2576"/>
        <end position="2586"/>
    </location>
</feature>
<dbReference type="InterPro" id="IPR000873">
    <property type="entry name" value="AMP-dep_synth/lig_dom"/>
</dbReference>
<keyword evidence="7" id="KW-0511">Multifunctional enzyme</keyword>
<dbReference type="InterPro" id="IPR036291">
    <property type="entry name" value="NAD(P)-bd_dom_sf"/>
</dbReference>
<dbReference type="SMART" id="SM00823">
    <property type="entry name" value="PKS_PP"/>
    <property type="match status" value="2"/>
</dbReference>
<evidence type="ECO:0000256" key="10">
    <source>
        <dbReference type="SAM" id="MobiDB-lite"/>
    </source>
</evidence>
<dbReference type="InterPro" id="IPR020807">
    <property type="entry name" value="PKS_DH"/>
</dbReference>
<feature type="active site" description="Proton acceptor; for dehydratase activity" evidence="9">
    <location>
        <position position="1001"/>
    </location>
</feature>
<comment type="similarity">
    <text evidence="8">In the C-terminal section; belongs to the NRP synthetase family.</text>
</comment>
<evidence type="ECO:0000256" key="9">
    <source>
        <dbReference type="PROSITE-ProRule" id="PRU01363"/>
    </source>
</evidence>
<dbReference type="InterPro" id="IPR016039">
    <property type="entry name" value="Thiolase-like"/>
</dbReference>
<evidence type="ECO:0000256" key="7">
    <source>
        <dbReference type="ARBA" id="ARBA00023268"/>
    </source>
</evidence>
<evidence type="ECO:0000259" key="12">
    <source>
        <dbReference type="PROSITE" id="PS52004"/>
    </source>
</evidence>
<evidence type="ECO:0000256" key="8">
    <source>
        <dbReference type="ARBA" id="ARBA00029443"/>
    </source>
</evidence>
<dbReference type="InterPro" id="IPR023213">
    <property type="entry name" value="CAT-like_dom_sf"/>
</dbReference>
<dbReference type="Gene3D" id="3.30.300.30">
    <property type="match status" value="1"/>
</dbReference>
<protein>
    <recommendedName>
        <fullName evidence="16">Carrier domain-containing protein</fullName>
    </recommendedName>
</protein>
<dbReference type="GeneID" id="34572770"/>
<dbReference type="GO" id="GO:0030639">
    <property type="term" value="P:polyketide biosynthetic process"/>
    <property type="evidence" value="ECO:0007669"/>
    <property type="project" value="UniProtKB-ARBA"/>
</dbReference>
<dbReference type="Pfam" id="PF14765">
    <property type="entry name" value="PS-DH"/>
    <property type="match status" value="1"/>
</dbReference>
<feature type="region of interest" description="C-terminal hotdog fold" evidence="9">
    <location>
        <begin position="1125"/>
        <end position="1280"/>
    </location>
</feature>
<dbReference type="Proteomes" id="UP000177622">
    <property type="component" value="Unassembled WGS sequence"/>
</dbReference>
<dbReference type="GO" id="GO:0005737">
    <property type="term" value="C:cytoplasm"/>
    <property type="evidence" value="ECO:0007669"/>
    <property type="project" value="UniProtKB-SubCell"/>
</dbReference>
<feature type="active site" description="Proton donor; for dehydratase activity" evidence="9">
    <location>
        <position position="1183"/>
    </location>
</feature>
<dbReference type="Pfam" id="PF00109">
    <property type="entry name" value="ketoacyl-synt"/>
    <property type="match status" value="1"/>
</dbReference>
<evidence type="ECO:0000259" key="13">
    <source>
        <dbReference type="PROSITE" id="PS52019"/>
    </source>
</evidence>
<dbReference type="InterPro" id="IPR057326">
    <property type="entry name" value="KR_dom"/>
</dbReference>
<sequence>MVYTHSPKEPIAIIGSGCRFPGDSTSPSKLWDLLYSPRDLTREVPSESRFNAKGFYNVDGEHHGASNASNAYFIEEDPRHFDAGFFSIAPREAESIDPQQRLLLETVYEAMENAGLTLNGMRGSETSAYMGAMSADYTDTQLRDIENVSKYMITGTSRALLSNRLSYFFDWKGPSISVDTACSSSLAAVHLGVQALRAGECKISCVGGSNVILNADCYLAATSLHLLSPTGRSQMWDQAADGYARGEGVCVFFMKTLSQALRDGDRIDALLRETCVNSDGRTQGIALPSAEAQISLMRTAYKNAGLDLSRAEDRPQYIEAHGTGTQAGDPREAFAIGTTFFPPGEDHSHRPKLVVGSIKTVIGHTEGCAGIAGILKTVLAMRHRTIPPNQHFHNLNPSVKPSFKYLSVATSPEAWPVLPPDTPLRASVNGFGSGGTNCHAVVESYVPEIHDNGPWGKPKHLRHLPEPIVTPENDFSPIPLLFSASSGTALGAMLERYEEYLERTDVSIQRLAMTLNSHRSTLPVRISIPGTSRAGALEAIRTQLAKVRSTPGAEIGTRSSLPEFDQFKRPKILGVFTGQGAQWAGMGQGLMEKSALFRQAIEMMEEAMAQLPDGPAWSLKEEIMKPPKTSRLGEAEISLPVCAALQVGLVKVLWSAGITFSMVVGHSGGEIGSAYAAGKISEVDAIKIAYYRGVYTKLAIGKDGKKGGMIAVGFGYEEGLNFCALDQFANRLTVAASNSPKSVTLSGDLDAVQEAKEMLDAEGLFNRVLRLDTAYHSPHMYPCAAPYLAAIERCGLVAGKSNDTAWASSVYKDNRMVTTAEDTDMEAAYWKDNLIGRVLFSQAVERAMDEGNGDFDLALEVGPHPSLKGPTLETIREKLGSDIPYSGVLDRKSDDISALSAALGFSWLTLGSGVVDFAGYASAFDPSNASILNAPVLSDLPTYPWDHKKVLYRESRLNKNVRNRVDAPHALLGSRTPDDTDYEPRWRNFFIMDELPWLRDHCIQKQFIVPAATYCVMALEAAKVLCRGKNVQSIELCNVAILRPIVLDEASDGTETLFSVRSDLDSNKNDNEILAQFSLSAGAMDERHLRTAATGQIRITLANHDTGLQSSILFADGRKRVDLDLLPTSVDRFYASMDQIGLSYSGPFRAMTSMQRRLNYASATVAVDRDLTEMIPVHPTWLDACFQTFLAAFSAPLDNSLWTAFMPTTIGRMVFSPSSNSQGPCTSVIVDAHITDFVPGYQVALPTLTGDMSISNSETGQLQVKIEDFVMSSFLPASESDDRRFYLKNVWEQDMLSGALCASSEYNTSVPESESKVIDTCERAIQYYLSKVKGAGHLEELADKSPGLQSLISETEARTTSIPTQSDMISMVEEVGDHIDLALVRTIGESLLNSSTESLGPLSSQATPSAIRALISRWHNEGLGFSQLQRHFVSAAKQISHQHPNLRILQVGPSSSSLVRSICRELGRGLERYTVADDSEHNIEEMKTALAADQLRVEFKHTNVEDGIEEVSHLTSAGLFDLVIVHKAFTKQVTALKTIRDLLRPGGFMLMMAATGAQLRFPFMLLSAPPSLDEDGLVLTKLMNPAREEIHNLLQRVGFSGVDSIALDNVPDKHTFSVVVSQALDDQISFLRSPLTSPSPAPLSGNLLVVGGLTPDISNIATSIQSKVSNVWQGDIINVRTLAELSDEASGIEAVLSLTDLDRPILEDIRAPTFKGLQKLLSTAKTVLWITQGAKADNPYQNATIGIGRSFQSENPQKLLQFLDLDSLDGVDSAIAETFLRLIGGVNLRNGNPTDAAHLWNIEPEISLKEGKYLVPRLFPDTKRNNRLNAVKRKVETQASAGTQPVALARSMQTHGKLTYTAEAVPCRRDSAEDTTESVTIQVKLCSIDPVIPSIDNDALFCCVGLTPEGARVLALSPSNASIVKVPRELMIRFDNDTSQGDGAFIIELITEIKSLAIARSIPPGCTPLIYEPEAHLAASLKRPGRPDISSIGFKANLTGSMPDDHILIEPHASKKEIQAKLSPKTRMLIHMERETDNREFSALKNALPTHATVVAFSDLGAHDINPRGLLAEALTIVKGYSPSDETLFDHSSVVKVSALVAGGFGEHVNAAVVDWTGAENITVIQRPVDTQNLFSPNKTYILVGLTGHIGQSMCRWMVQSGARHIVVTSRNPEKQGQLWRDELLGQGANIVIEAADVTKKHHITELRDRIVSSMPPVGGIANGAMVLDDKMFLDMTFESFQTAMKPKVDGSIYLEQVFSGDDLEFFLFFSSISVMTGQRTQANYVAANNFMVAMAERRRARGLPASVIDIGMIVGMGVIQRSQNDKGVSAMENSIRQMDYMPVSETDLHHLLAEAILVGQSDESPELITGLETYKAVTGETPFWHHNLRFSHLITDPDAAQAGTDTLNSAQKSLKEMLLGSGGANEATKVMENALLEYLASSLKLSIETIYTDVPIIDLGIDSLVAVQIRNWIWAEAGYDIPVLKILGGSSVEQICGEVVSSLSFDKNSIAAAKIESHATPPQKARPWDNPPTDTKPMDEVAAISSPEMTTNGHNGLPNGTSKKSSNHVKQSKSVCREQARETAAKKGPRPTPISTQPLSLGQSRLYFLSQYLDDNIVLNCAISYTLSGKLDVSKLERSINEVIQRHENLRTSFYTDEKQGNPMQGVLDQSPFQLKVVSGVSDSSDVEKEFDLIHYRRYDLEQADTFAATILAHGQDSHTLIFGYHHIIMDGVSWQIFQTDMAMFYNDSEPANFPKPLEAQYSEFTLKQQQDLSDGAYAERLMFFQDMFREYVEPLPLFPFAKVGTRKAVKQYAVQEIVTHLDTNVVNAIKKASQTSRTTPFHFYLSTFQVLLHKLLDTDKMCIGVVDANRSDQKFAKTIGFFLETIPLLFKVDSEQRFVEVLKETRSKAYAALSRTGVPTEEILRACGVASSATETPLFQVCFNYRMGAGRTSPLQGVEMTFLDYVDAKNPFDLVATVDELDDGTAMITLHLQDYMYDQEGAQLLATMYTQMLEVLAENTDRLVGSVSISNAALEHEAIKLGTGPRLDLAGPSAGTLSKIINTWVGKDPHAVAVKDTSGNTKTYLQLSERSNAIAAALMNAGAEPFNPIGVLLEPGVDTIATILAILRIGAAYVPLDTRSSDALLTDILQESQPGIVLYHTTTAQRSKTLLRNSSKIKRVTLNAVPKKTVRNIEDVSAPESLAMILYTSGSTGKPKGIPLTNANIRTPILGVSERVPLGREIVLQQSGQGFDAAVFQIFIALANGGTVIMADNRDDPAKLATVMSDENVTCTTLIVSEMQALLKYGYDQLRNCSSWRIAIVAGEAFTVHLLDQFRALNRPDLKVINAYGPTEASICSSLSEVFLEQTNSTEDSIPIGKAIANYGAYIVDQYCKPVPLGWPGEVAIAGPGVASGYLNLPELTQAKFKPSASLGGVSGSDFIYLTGDKGRMLSDGSIVISGRVDGDDQVKIRGHRVQLGEVAKALVQTSRGVLADAAVLLKANDLPNQYLIAYVVFSRTSNVQDKHTYLRQLNQELPAPAYMRPAITIPLDILPVTERGKLDTRKLASLPIPEIFFDEDADEQLTSTEARLRGVWKSVLGDITSSIQIRRNSDFFSVGGNSLLLLPLKAEISQTFGVELTVPEIFQASTLELLAARLDGTSLLAQINWNEETDLDQTTFTPPSATNGVNGHESSNGSSKGISVLLTGSTGFLGGGILRQLVELPSVAQVHCVAIRPSMDGIPRQLSVESPKIIRHSGDLALPNLGMSESGASDLFKSIDVIVHNGAEVSHMKNYRSLRAANVLSTIDLARLAVSYGIPIHYISTGGVARLSGADEQPEASLAAFYPPSDGSDGYVASKWASEVFLEKVQRRFKGQVWIHRPSSITGDNVSELDIAHSLLKFSRELGAVPDLTGSTGFFDFINVETVSKTISDCIVNGNQSGCGDLVYVHQSGERVIPVGDLQKYVEELEGRPLQVLPLKEWVATSIQKGLNEVLGSFMLASRGVIRAPLLQRGYQAE</sequence>
<dbReference type="InterPro" id="IPR049900">
    <property type="entry name" value="PKS_mFAS_DH"/>
</dbReference>
<dbReference type="FunFam" id="3.40.47.10:FF:000019">
    <property type="entry name" value="Polyketide synthase type I"/>
    <property type="match status" value="1"/>
</dbReference>
<dbReference type="NCBIfam" id="TIGR01733">
    <property type="entry name" value="AA-adenyl-dom"/>
    <property type="match status" value="1"/>
</dbReference>
<feature type="domain" description="Carrier" evidence="11">
    <location>
        <begin position="2427"/>
        <end position="2504"/>
    </location>
</feature>
<keyword evidence="5" id="KW-0808">Transferase</keyword>
<reference evidence="14 15" key="1">
    <citation type="journal article" date="2016" name="Sci. Rep.">
        <title>Penicillium arizonense, a new, genome sequenced fungal species, reveals a high chemical diversity in secreted metabolites.</title>
        <authorList>
            <person name="Grijseels S."/>
            <person name="Nielsen J.C."/>
            <person name="Randelovic M."/>
            <person name="Nielsen J."/>
            <person name="Nielsen K.F."/>
            <person name="Workman M."/>
            <person name="Frisvad J.C."/>
        </authorList>
    </citation>
    <scope>NUCLEOTIDE SEQUENCE [LARGE SCALE GENOMIC DNA]</scope>
    <source>
        <strain evidence="14 15">CBS 141311</strain>
    </source>
</reference>
<dbReference type="InterPro" id="IPR014043">
    <property type="entry name" value="Acyl_transferase_dom"/>
</dbReference>
<dbReference type="CDD" id="cd19532">
    <property type="entry name" value="C_PKS-NRPS"/>
    <property type="match status" value="1"/>
</dbReference>
<dbReference type="CDD" id="cd05930">
    <property type="entry name" value="A_NRPS"/>
    <property type="match status" value="1"/>
</dbReference>
<dbReference type="Pfam" id="PF00550">
    <property type="entry name" value="PP-binding"/>
    <property type="match status" value="1"/>
</dbReference>
<evidence type="ECO:0000256" key="2">
    <source>
        <dbReference type="ARBA" id="ARBA00022553"/>
    </source>
</evidence>
<feature type="compositionally biased region" description="Polar residues" evidence="10">
    <location>
        <begin position="2548"/>
        <end position="2565"/>
    </location>
</feature>
<dbReference type="SUPFAM" id="SSF55048">
    <property type="entry name" value="Probable ACP-binding domain of malonyl-CoA ACP transacylase"/>
    <property type="match status" value="1"/>
</dbReference>
<comment type="caution">
    <text evidence="14">The sequence shown here is derived from an EMBL/GenBank/DDBJ whole genome shotgun (WGS) entry which is preliminary data.</text>
</comment>
<dbReference type="InterPro" id="IPR013968">
    <property type="entry name" value="PKS_KR"/>
</dbReference>
<evidence type="ECO:0008006" key="16">
    <source>
        <dbReference type="Google" id="ProtNLM"/>
    </source>
</evidence>